<gene>
    <name evidence="1" type="ORF">GS03_01222</name>
</gene>
<accession>A0A4V1CBZ7</accession>
<evidence type="ECO:0000313" key="1">
    <source>
        <dbReference type="EMBL" id="QBZ97724.1"/>
    </source>
</evidence>
<evidence type="ECO:0008006" key="3">
    <source>
        <dbReference type="Google" id="ProtNLM"/>
    </source>
</evidence>
<reference evidence="1 2" key="1">
    <citation type="submission" date="2019-04" db="EMBL/GenBank/DDBJ databases">
        <title>Flavobacterium sp. GS03.</title>
        <authorList>
            <person name="Kim H."/>
        </authorList>
    </citation>
    <scope>NUCLEOTIDE SEQUENCE [LARGE SCALE GENOMIC DNA]</scope>
    <source>
        <strain evidence="1 2">GS03</strain>
    </source>
</reference>
<dbReference type="SUPFAM" id="SSF82784">
    <property type="entry name" value="OsmC-like"/>
    <property type="match status" value="1"/>
</dbReference>
<dbReference type="Pfam" id="PF02566">
    <property type="entry name" value="OsmC"/>
    <property type="match status" value="1"/>
</dbReference>
<dbReference type="EMBL" id="CP038810">
    <property type="protein sequence ID" value="QBZ97724.1"/>
    <property type="molecule type" value="Genomic_DNA"/>
</dbReference>
<dbReference type="PANTHER" id="PTHR39624:SF2">
    <property type="entry name" value="OSMC-LIKE PROTEIN"/>
    <property type="match status" value="1"/>
</dbReference>
<keyword evidence="2" id="KW-1185">Reference proteome</keyword>
<dbReference type="KEGG" id="fsn:GS03_01222"/>
<protein>
    <recommendedName>
        <fullName evidence="3">OsmC-like protein</fullName>
    </recommendedName>
</protein>
<dbReference type="PANTHER" id="PTHR39624">
    <property type="entry name" value="PROTEIN INVOLVED IN RIMO-MEDIATED BETA-METHYLTHIOLATION OF RIBOSOMAL PROTEIN S12 YCAO"/>
    <property type="match status" value="1"/>
</dbReference>
<dbReference type="Gene3D" id="3.30.300.20">
    <property type="match status" value="1"/>
</dbReference>
<dbReference type="AlphaFoldDB" id="A0A4V1CBZ7"/>
<name>A0A4V1CBZ7_9FLAO</name>
<sequence length="134" mass="14892">MATSIVRYLGELRTSSMHMQSGTEIITDAPLDNHGKGEAFSPTDMVANSLATCMITIMGIKARDMDIELKGTTAEVTKVMAADPRRISEIHIHFEMNHAADDKTKTILERAGLTCPVMFSLHPDIKKEITFNWK</sequence>
<proteinExistence type="predicted"/>
<dbReference type="InterPro" id="IPR036102">
    <property type="entry name" value="OsmC/Ohrsf"/>
</dbReference>
<dbReference type="RefSeq" id="WP_136151664.1">
    <property type="nucleotide sequence ID" value="NZ_CP038810.1"/>
</dbReference>
<dbReference type="OrthoDB" id="290036at2"/>
<dbReference type="Proteomes" id="UP000296862">
    <property type="component" value="Chromosome"/>
</dbReference>
<evidence type="ECO:0000313" key="2">
    <source>
        <dbReference type="Proteomes" id="UP000296862"/>
    </source>
</evidence>
<dbReference type="InterPro" id="IPR003718">
    <property type="entry name" value="OsmC/Ohr_fam"/>
</dbReference>
<dbReference type="InterPro" id="IPR015946">
    <property type="entry name" value="KH_dom-like_a/b"/>
</dbReference>
<organism evidence="1 2">
    <name type="scientific">Flavobacterium sangjuense</name>
    <dbReference type="NCBI Taxonomy" id="2518177"/>
    <lineage>
        <taxon>Bacteria</taxon>
        <taxon>Pseudomonadati</taxon>
        <taxon>Bacteroidota</taxon>
        <taxon>Flavobacteriia</taxon>
        <taxon>Flavobacteriales</taxon>
        <taxon>Flavobacteriaceae</taxon>
        <taxon>Flavobacterium</taxon>
    </lineage>
</organism>